<evidence type="ECO:0000313" key="2">
    <source>
        <dbReference type="EMBL" id="BBB29905.1"/>
    </source>
</evidence>
<feature type="chain" id="PRO_5032312133" description="Lipoprotein" evidence="1">
    <location>
        <begin position="19"/>
        <end position="197"/>
    </location>
</feature>
<feature type="signal peptide" evidence="1">
    <location>
        <begin position="1"/>
        <end position="18"/>
    </location>
</feature>
<evidence type="ECO:0008006" key="4">
    <source>
        <dbReference type="Google" id="ProtNLM"/>
    </source>
</evidence>
<evidence type="ECO:0000256" key="1">
    <source>
        <dbReference type="SAM" id="SignalP"/>
    </source>
</evidence>
<dbReference type="RefSeq" id="WP_201347130.1">
    <property type="nucleotide sequence ID" value="NZ_AP014546.1"/>
</dbReference>
<dbReference type="PROSITE" id="PS51257">
    <property type="entry name" value="PROKAR_LIPOPROTEIN"/>
    <property type="match status" value="1"/>
</dbReference>
<dbReference type="AlphaFoldDB" id="A0A7R6SVY1"/>
<dbReference type="KEGG" id="njp:NEJAP_1955"/>
<evidence type="ECO:0000313" key="3">
    <source>
        <dbReference type="Proteomes" id="UP000595332"/>
    </source>
</evidence>
<keyword evidence="1" id="KW-0732">Signal</keyword>
<sequence>MKKLILTLLVAIFVSGCASPKAVTKNYLVDQKDKYIAINLDVDAGRYVAMHEANVVEHIYDSFEQSGLFSDVETSFRRWPVTVQVKYSWEQPEINTGKGFAKTMVSASTLLLIPAVLTENHTLKVRIVSGNNIVEAFEFTEEVETALSLYHDPVEDRKNGISRMMDKVFDKIKKEKLIPTVMAIEKQIKAQQQKITL</sequence>
<dbReference type="EMBL" id="AP014546">
    <property type="protein sequence ID" value="BBB29905.1"/>
    <property type="molecule type" value="Genomic_DNA"/>
</dbReference>
<accession>A0A7R6SVY1</accession>
<reference evidence="2 3" key="1">
    <citation type="journal article" date="2008" name="Int. J. Syst. Evol. Microbiol.">
        <title>Neptunomonas japonica sp. nov., an Osedax japonicus symbiont-like bacterium isolated from sediment adjacent to sperm whale carcasses off Kagoshima, Japan.</title>
        <authorList>
            <person name="Miyazaki M."/>
            <person name="Nogi Y."/>
            <person name="Fujiwara Y."/>
            <person name="Kawato M."/>
            <person name="Kubokawa K."/>
            <person name="Horikoshi K."/>
        </authorList>
    </citation>
    <scope>NUCLEOTIDE SEQUENCE [LARGE SCALE GENOMIC DNA]</scope>
    <source>
        <strain evidence="2 3">JAMM 1380</strain>
    </source>
</reference>
<name>A0A7R6SVY1_9GAMM</name>
<keyword evidence="3" id="KW-1185">Reference proteome</keyword>
<proteinExistence type="predicted"/>
<gene>
    <name evidence="2" type="ORF">NEJAP_1955</name>
</gene>
<organism evidence="2 3">
    <name type="scientific">Neptunomonas japonica JAMM 1380</name>
    <dbReference type="NCBI Taxonomy" id="1441457"/>
    <lineage>
        <taxon>Bacteria</taxon>
        <taxon>Pseudomonadati</taxon>
        <taxon>Pseudomonadota</taxon>
        <taxon>Gammaproteobacteria</taxon>
        <taxon>Oceanospirillales</taxon>
        <taxon>Oceanospirillaceae</taxon>
        <taxon>Neptunomonas</taxon>
    </lineage>
</organism>
<protein>
    <recommendedName>
        <fullName evidence="4">Lipoprotein</fullName>
    </recommendedName>
</protein>
<dbReference type="Proteomes" id="UP000595332">
    <property type="component" value="Chromosome"/>
</dbReference>